<evidence type="ECO:0000313" key="3">
    <source>
        <dbReference type="Proteomes" id="UP000076842"/>
    </source>
</evidence>
<dbReference type="Proteomes" id="UP000076842">
    <property type="component" value="Unassembled WGS sequence"/>
</dbReference>
<name>A0A165G5K0_9BASI</name>
<feature type="region of interest" description="Disordered" evidence="1">
    <location>
        <begin position="477"/>
        <end position="503"/>
    </location>
</feature>
<protein>
    <submittedName>
        <fullName evidence="2">Uncharacterized protein</fullName>
    </submittedName>
</protein>
<feature type="region of interest" description="Disordered" evidence="1">
    <location>
        <begin position="132"/>
        <end position="152"/>
    </location>
</feature>
<feature type="region of interest" description="Disordered" evidence="1">
    <location>
        <begin position="515"/>
        <end position="546"/>
    </location>
</feature>
<feature type="region of interest" description="Disordered" evidence="1">
    <location>
        <begin position="176"/>
        <end position="210"/>
    </location>
</feature>
<feature type="compositionally biased region" description="Basic and acidic residues" evidence="1">
    <location>
        <begin position="535"/>
        <end position="545"/>
    </location>
</feature>
<feature type="region of interest" description="Disordered" evidence="1">
    <location>
        <begin position="1"/>
        <end position="66"/>
    </location>
</feature>
<sequence length="880" mass="95363">MSNSHPPLSYLSQVSTASTSSNPVIEHDYDAISSFDEDSTPSQPRMWASLSDTVPPMRNDSPLGDDTTLIDNEDVYGSDDNFSDIVPRAEEPDFEMLPRIPQHIADPMRHMLMTDHPDMSVECVGPRPVAVGLDDVRGRPMYSDPGPLPTPREMPAGLPTPPATSLPFVFPPVPDYHEPQAERDDEDMDGFPSHMTDADRSEMSELGNDTDNEQSTIASAASFTPSMFSEASNLSDVNALPSPSQDALHIILVGHKAPDQLKEEILEAVFALYPGHVVPRDTSTDAGASHSSTLQFFDYRAHDLRADCSVDEMRVYDLTLRHAVTSYYSITGKMVTPAVPVLTIFFIDPALCKGRVPGFFPSAMIGKSIAVVLPRSDASASPSHLSPIGLEHSDLPKEGDYINISRGVDPAELMSAQHIWSNLKAASLFEGIDIRHTVDFDRQVISIDELWAASARYEARSAALKLINPGLLPSVIRTNSSEEPASPKTEAGSPSELSASTSTIGESLHTARGSVHVSNNADSNSRTLVNTRPAPHAEEQNEKQVNRPLGILEEAVASIASIHLAKYSEYLPDTTKAYAGVRTFVTQNFRTLGALAVMGLAISAFYMRGASETAMQSSSRTTPTLTPPPTFVRAPETPADPAAYTQKVQGMDIPRATPLLTLDGMMKPLGLSASTQPLSISGAADLKTLDTSIIARPLNTDLITIDSKGCDTCFQLVGSPKSKAEPIFLGGTTAAPHVRLASETGAVQSSTTTPLQASWTNKLPPVTDVARDFERVGRALSTLVMEHTLRAMKNVHTINSLAVDTLASTLASDESHDSTTEAEELSWYDEFMEPVRRALAERRERKELMLAEEDSAPAKRRAAREKIQEFLYRGAHALVA</sequence>
<dbReference type="InParanoid" id="A0A165G5K0"/>
<proteinExistence type="predicted"/>
<dbReference type="OrthoDB" id="3355201at2759"/>
<organism evidence="2 3">
    <name type="scientific">Calocera cornea HHB12733</name>
    <dbReference type="NCBI Taxonomy" id="1353952"/>
    <lineage>
        <taxon>Eukaryota</taxon>
        <taxon>Fungi</taxon>
        <taxon>Dikarya</taxon>
        <taxon>Basidiomycota</taxon>
        <taxon>Agaricomycotina</taxon>
        <taxon>Dacrymycetes</taxon>
        <taxon>Dacrymycetales</taxon>
        <taxon>Dacrymycetaceae</taxon>
        <taxon>Calocera</taxon>
    </lineage>
</organism>
<evidence type="ECO:0000313" key="2">
    <source>
        <dbReference type="EMBL" id="KZT57627.1"/>
    </source>
</evidence>
<accession>A0A165G5K0</accession>
<dbReference type="AlphaFoldDB" id="A0A165G5K0"/>
<gene>
    <name evidence="2" type="ORF">CALCODRAFT_495856</name>
</gene>
<dbReference type="EMBL" id="KV423960">
    <property type="protein sequence ID" value="KZT57627.1"/>
    <property type="molecule type" value="Genomic_DNA"/>
</dbReference>
<feature type="compositionally biased region" description="Polar residues" evidence="1">
    <location>
        <begin position="516"/>
        <end position="530"/>
    </location>
</feature>
<keyword evidence="3" id="KW-1185">Reference proteome</keyword>
<feature type="compositionally biased region" description="Polar residues" evidence="1">
    <location>
        <begin position="1"/>
        <end position="23"/>
    </location>
</feature>
<evidence type="ECO:0000256" key="1">
    <source>
        <dbReference type="SAM" id="MobiDB-lite"/>
    </source>
</evidence>
<reference evidence="2 3" key="1">
    <citation type="journal article" date="2016" name="Mol. Biol. Evol.">
        <title>Comparative Genomics of Early-Diverging Mushroom-Forming Fungi Provides Insights into the Origins of Lignocellulose Decay Capabilities.</title>
        <authorList>
            <person name="Nagy L.G."/>
            <person name="Riley R."/>
            <person name="Tritt A."/>
            <person name="Adam C."/>
            <person name="Daum C."/>
            <person name="Floudas D."/>
            <person name="Sun H."/>
            <person name="Yadav J.S."/>
            <person name="Pangilinan J."/>
            <person name="Larsson K.H."/>
            <person name="Matsuura K."/>
            <person name="Barry K."/>
            <person name="Labutti K."/>
            <person name="Kuo R."/>
            <person name="Ohm R.A."/>
            <person name="Bhattacharya S.S."/>
            <person name="Shirouzu T."/>
            <person name="Yoshinaga Y."/>
            <person name="Martin F.M."/>
            <person name="Grigoriev I.V."/>
            <person name="Hibbett D.S."/>
        </authorList>
    </citation>
    <scope>NUCLEOTIDE SEQUENCE [LARGE SCALE GENOMIC DNA]</scope>
    <source>
        <strain evidence="2 3">HHB12733</strain>
    </source>
</reference>